<organism evidence="2 3">
    <name type="scientific">Teladorsagia circumcincta</name>
    <name type="common">Brown stomach worm</name>
    <name type="synonym">Ostertagia circumcincta</name>
    <dbReference type="NCBI Taxonomy" id="45464"/>
    <lineage>
        <taxon>Eukaryota</taxon>
        <taxon>Metazoa</taxon>
        <taxon>Ecdysozoa</taxon>
        <taxon>Nematoda</taxon>
        <taxon>Chromadorea</taxon>
        <taxon>Rhabditida</taxon>
        <taxon>Rhabditina</taxon>
        <taxon>Rhabditomorpha</taxon>
        <taxon>Strongyloidea</taxon>
        <taxon>Trichostrongylidae</taxon>
        <taxon>Teladorsagia</taxon>
    </lineage>
</organism>
<protein>
    <submittedName>
        <fullName evidence="2">Uncharacterized protein</fullName>
    </submittedName>
</protein>
<proteinExistence type="predicted"/>
<feature type="non-terminal residue" evidence="2">
    <location>
        <position position="46"/>
    </location>
</feature>
<evidence type="ECO:0000313" key="2">
    <source>
        <dbReference type="EMBL" id="PIO55015.1"/>
    </source>
</evidence>
<name>A0A2G9TAQ0_TELCI</name>
<evidence type="ECO:0000256" key="1">
    <source>
        <dbReference type="SAM" id="MobiDB-lite"/>
    </source>
</evidence>
<accession>A0A2G9TAQ0</accession>
<keyword evidence="3" id="KW-1185">Reference proteome</keyword>
<dbReference type="AlphaFoldDB" id="A0A2G9TAQ0"/>
<dbReference type="EMBL" id="KZ389931">
    <property type="protein sequence ID" value="PIO55015.1"/>
    <property type="molecule type" value="Genomic_DNA"/>
</dbReference>
<evidence type="ECO:0000313" key="3">
    <source>
        <dbReference type="Proteomes" id="UP000230423"/>
    </source>
</evidence>
<dbReference type="Proteomes" id="UP000230423">
    <property type="component" value="Unassembled WGS sequence"/>
</dbReference>
<feature type="region of interest" description="Disordered" evidence="1">
    <location>
        <begin position="1"/>
        <end position="30"/>
    </location>
</feature>
<sequence length="46" mass="5007">MLTRRKSSQPSDGKTDGGPRKRRGESVVALTEIINLEPSAINKKPS</sequence>
<gene>
    <name evidence="2" type="ORF">TELCIR_23607</name>
</gene>
<reference evidence="2 3" key="1">
    <citation type="submission" date="2015-09" db="EMBL/GenBank/DDBJ databases">
        <title>Draft genome of the parasitic nematode Teladorsagia circumcincta isolate WARC Sus (inbred).</title>
        <authorList>
            <person name="Mitreva M."/>
        </authorList>
    </citation>
    <scope>NUCLEOTIDE SEQUENCE [LARGE SCALE GENOMIC DNA]</scope>
    <source>
        <strain evidence="2 3">S</strain>
    </source>
</reference>